<dbReference type="AlphaFoldDB" id="A0AAV5FVL5"/>
<evidence type="ECO:0000313" key="3">
    <source>
        <dbReference type="EMBL" id="GJN38898.1"/>
    </source>
</evidence>
<feature type="region of interest" description="Disordered" evidence="1">
    <location>
        <begin position="31"/>
        <end position="72"/>
    </location>
</feature>
<name>A0AAV5FVL5_ELECO</name>
<dbReference type="EMBL" id="BQKI01000097">
    <property type="protein sequence ID" value="GJN38898.1"/>
    <property type="molecule type" value="Genomic_DNA"/>
</dbReference>
<comment type="caution">
    <text evidence="3">The sequence shown here is derived from an EMBL/GenBank/DDBJ whole genome shotgun (WGS) entry which is preliminary data.</text>
</comment>
<keyword evidence="2" id="KW-0732">Signal</keyword>
<evidence type="ECO:0000256" key="2">
    <source>
        <dbReference type="SAM" id="SignalP"/>
    </source>
</evidence>
<feature type="signal peptide" evidence="2">
    <location>
        <begin position="1"/>
        <end position="30"/>
    </location>
</feature>
<feature type="compositionally biased region" description="Low complexity" evidence="1">
    <location>
        <begin position="31"/>
        <end position="40"/>
    </location>
</feature>
<accession>A0AAV5FVL5</accession>
<protein>
    <submittedName>
        <fullName evidence="3">Uncharacterized protein</fullName>
    </submittedName>
</protein>
<organism evidence="3 4">
    <name type="scientific">Eleusine coracana subsp. coracana</name>
    <dbReference type="NCBI Taxonomy" id="191504"/>
    <lineage>
        <taxon>Eukaryota</taxon>
        <taxon>Viridiplantae</taxon>
        <taxon>Streptophyta</taxon>
        <taxon>Embryophyta</taxon>
        <taxon>Tracheophyta</taxon>
        <taxon>Spermatophyta</taxon>
        <taxon>Magnoliopsida</taxon>
        <taxon>Liliopsida</taxon>
        <taxon>Poales</taxon>
        <taxon>Poaceae</taxon>
        <taxon>PACMAD clade</taxon>
        <taxon>Chloridoideae</taxon>
        <taxon>Cynodonteae</taxon>
        <taxon>Eleusininae</taxon>
        <taxon>Eleusine</taxon>
    </lineage>
</organism>
<keyword evidence="4" id="KW-1185">Reference proteome</keyword>
<sequence>MAAKLRGRAPGAVALLLATFLVLAATVASARPLKLSSSSSEGDGVRHTTVESPAGDIQTVVRSDGGAGDRSGHKFMSIDMLGGIKDSGPSPGAGH</sequence>
<evidence type="ECO:0000256" key="1">
    <source>
        <dbReference type="SAM" id="MobiDB-lite"/>
    </source>
</evidence>
<proteinExistence type="predicted"/>
<dbReference type="Proteomes" id="UP001054889">
    <property type="component" value="Unassembled WGS sequence"/>
</dbReference>
<evidence type="ECO:0000313" key="4">
    <source>
        <dbReference type="Proteomes" id="UP001054889"/>
    </source>
</evidence>
<reference evidence="3" key="1">
    <citation type="journal article" date="2018" name="DNA Res.">
        <title>Multiple hybrid de novo genome assembly of finger millet, an orphan allotetraploid crop.</title>
        <authorList>
            <person name="Hatakeyama M."/>
            <person name="Aluri S."/>
            <person name="Balachadran M.T."/>
            <person name="Sivarajan S.R."/>
            <person name="Patrignani A."/>
            <person name="Gruter S."/>
            <person name="Poveda L."/>
            <person name="Shimizu-Inatsugi R."/>
            <person name="Baeten J."/>
            <person name="Francoijs K.J."/>
            <person name="Nataraja K.N."/>
            <person name="Reddy Y.A.N."/>
            <person name="Phadnis S."/>
            <person name="Ravikumar R.L."/>
            <person name="Schlapbach R."/>
            <person name="Sreeman S.M."/>
            <person name="Shimizu K.K."/>
        </authorList>
    </citation>
    <scope>NUCLEOTIDE SEQUENCE</scope>
</reference>
<gene>
    <name evidence="3" type="primary">gb27979</name>
    <name evidence="3" type="ORF">PR202_gb27979</name>
</gene>
<feature type="chain" id="PRO_5043674787" evidence="2">
    <location>
        <begin position="31"/>
        <end position="95"/>
    </location>
</feature>
<reference evidence="3" key="2">
    <citation type="submission" date="2021-12" db="EMBL/GenBank/DDBJ databases">
        <title>Resequencing data analysis of finger millet.</title>
        <authorList>
            <person name="Hatakeyama M."/>
            <person name="Aluri S."/>
            <person name="Balachadran M.T."/>
            <person name="Sivarajan S.R."/>
            <person name="Poveda L."/>
            <person name="Shimizu-Inatsugi R."/>
            <person name="Schlapbach R."/>
            <person name="Sreeman S.M."/>
            <person name="Shimizu K.K."/>
        </authorList>
    </citation>
    <scope>NUCLEOTIDE SEQUENCE</scope>
</reference>